<dbReference type="GO" id="GO:0003700">
    <property type="term" value="F:DNA-binding transcription factor activity"/>
    <property type="evidence" value="ECO:0007669"/>
    <property type="project" value="TreeGrafter"/>
</dbReference>
<keyword evidence="3" id="KW-0804">Transcription</keyword>
<feature type="DNA-binding region" description="H-T-H motif" evidence="4">
    <location>
        <begin position="35"/>
        <end position="54"/>
    </location>
</feature>
<dbReference type="InterPro" id="IPR001647">
    <property type="entry name" value="HTH_TetR"/>
</dbReference>
<name>A0A5J5K9T1_9ACTN</name>
<dbReference type="AlphaFoldDB" id="A0A5J5K9T1"/>
<dbReference type="PROSITE" id="PS50977">
    <property type="entry name" value="HTH_TETR_2"/>
    <property type="match status" value="1"/>
</dbReference>
<organism evidence="6 7">
    <name type="scientific">Microbispora cellulosiformans</name>
    <dbReference type="NCBI Taxonomy" id="2614688"/>
    <lineage>
        <taxon>Bacteria</taxon>
        <taxon>Bacillati</taxon>
        <taxon>Actinomycetota</taxon>
        <taxon>Actinomycetes</taxon>
        <taxon>Streptosporangiales</taxon>
        <taxon>Streptosporangiaceae</taxon>
        <taxon>Microbispora</taxon>
    </lineage>
</organism>
<dbReference type="Pfam" id="PF13305">
    <property type="entry name" value="TetR_C_33"/>
    <property type="match status" value="1"/>
</dbReference>
<evidence type="ECO:0000256" key="1">
    <source>
        <dbReference type="ARBA" id="ARBA00023015"/>
    </source>
</evidence>
<evidence type="ECO:0000259" key="5">
    <source>
        <dbReference type="PROSITE" id="PS50977"/>
    </source>
</evidence>
<dbReference type="InterPro" id="IPR036271">
    <property type="entry name" value="Tet_transcr_reg_TetR-rel_C_sf"/>
</dbReference>
<dbReference type="InterPro" id="IPR025996">
    <property type="entry name" value="MT1864/Rv1816-like_C"/>
</dbReference>
<dbReference type="InterPro" id="IPR050109">
    <property type="entry name" value="HTH-type_TetR-like_transc_reg"/>
</dbReference>
<dbReference type="SUPFAM" id="SSF46689">
    <property type="entry name" value="Homeodomain-like"/>
    <property type="match status" value="1"/>
</dbReference>
<dbReference type="GO" id="GO:0000976">
    <property type="term" value="F:transcription cis-regulatory region binding"/>
    <property type="evidence" value="ECO:0007669"/>
    <property type="project" value="TreeGrafter"/>
</dbReference>
<keyword evidence="2 4" id="KW-0238">DNA-binding</keyword>
<keyword evidence="1" id="KW-0805">Transcription regulation</keyword>
<sequence>MTVSLRRQRVRDATLRELISVSRGILTSQGAEALTVRAVAREMGMTPPGVYRYFDSHRTLTDAVVVAILEELTAHIAGTVDQIDTADTAGRLVAASRALRHWAVEHAAEFHLSWFVSSPEEGASVSRARRQVGRLFADLFSGVWRDHGPSPLPPGQPSPATETPARRLLEQLETELPSAAAAVAFTRCWLRLYGMVSVESLGLTRAIGDDAGELFEADLADLARTLNLPATALSTGP</sequence>
<dbReference type="Proteomes" id="UP000327011">
    <property type="component" value="Unassembled WGS sequence"/>
</dbReference>
<dbReference type="PANTHER" id="PTHR30055">
    <property type="entry name" value="HTH-TYPE TRANSCRIPTIONAL REGULATOR RUTR"/>
    <property type="match status" value="1"/>
</dbReference>
<evidence type="ECO:0000256" key="2">
    <source>
        <dbReference type="ARBA" id="ARBA00023125"/>
    </source>
</evidence>
<dbReference type="SUPFAM" id="SSF48498">
    <property type="entry name" value="Tetracyclin repressor-like, C-terminal domain"/>
    <property type="match status" value="1"/>
</dbReference>
<gene>
    <name evidence="6" type="ORF">F5972_00650</name>
</gene>
<comment type="caution">
    <text evidence="6">The sequence shown here is derived from an EMBL/GenBank/DDBJ whole genome shotgun (WGS) entry which is preliminary data.</text>
</comment>
<evidence type="ECO:0000313" key="6">
    <source>
        <dbReference type="EMBL" id="KAA9381395.1"/>
    </source>
</evidence>
<dbReference type="Pfam" id="PF00440">
    <property type="entry name" value="TetR_N"/>
    <property type="match status" value="1"/>
</dbReference>
<protein>
    <submittedName>
        <fullName evidence="6">TetR/AcrR family transcriptional regulator</fullName>
    </submittedName>
</protein>
<dbReference type="Gene3D" id="1.10.357.10">
    <property type="entry name" value="Tetracycline Repressor, domain 2"/>
    <property type="match status" value="1"/>
</dbReference>
<evidence type="ECO:0000256" key="3">
    <source>
        <dbReference type="ARBA" id="ARBA00023163"/>
    </source>
</evidence>
<evidence type="ECO:0000313" key="7">
    <source>
        <dbReference type="Proteomes" id="UP000327011"/>
    </source>
</evidence>
<dbReference type="EMBL" id="VYTZ01000001">
    <property type="protein sequence ID" value="KAA9381395.1"/>
    <property type="molecule type" value="Genomic_DNA"/>
</dbReference>
<accession>A0A5J5K9T1</accession>
<reference evidence="6 7" key="1">
    <citation type="submission" date="2019-09" db="EMBL/GenBank/DDBJ databases">
        <title>Screening of Novel Bioactive Compounds from Soil-Associated.</title>
        <authorList>
            <person name="Gong X."/>
        </authorList>
    </citation>
    <scope>NUCLEOTIDE SEQUENCE [LARGE SCALE GENOMIC DNA]</scope>
    <source>
        <strain evidence="6 7">Gxj-6</strain>
    </source>
</reference>
<dbReference type="RefSeq" id="WP_150930040.1">
    <property type="nucleotide sequence ID" value="NZ_VYTZ01000001.1"/>
</dbReference>
<proteinExistence type="predicted"/>
<keyword evidence="7" id="KW-1185">Reference proteome</keyword>
<dbReference type="PANTHER" id="PTHR30055:SF243">
    <property type="entry name" value="HTH-TYPE TRANSCRIPTIONAL REGULATOR RV1816"/>
    <property type="match status" value="1"/>
</dbReference>
<dbReference type="InterPro" id="IPR009057">
    <property type="entry name" value="Homeodomain-like_sf"/>
</dbReference>
<feature type="domain" description="HTH tetR-type" evidence="5">
    <location>
        <begin position="12"/>
        <end position="72"/>
    </location>
</feature>
<evidence type="ECO:0000256" key="4">
    <source>
        <dbReference type="PROSITE-ProRule" id="PRU00335"/>
    </source>
</evidence>